<comment type="caution">
    <text evidence="2">The sequence shown here is derived from an EMBL/GenBank/DDBJ whole genome shotgun (WGS) entry which is preliminary data.</text>
</comment>
<evidence type="ECO:0000313" key="3">
    <source>
        <dbReference type="Proteomes" id="UP001385951"/>
    </source>
</evidence>
<dbReference type="Proteomes" id="UP001385951">
    <property type="component" value="Unassembled WGS sequence"/>
</dbReference>
<sequence>MNLIKNSLSTGAEIAFAIIPVINTFEEPLKTQIKEAIAPSMSIIWKTMIGISGTGLITLVFLGEVPMNACTDENYGLEVKAREEKRGKDEEAAATDMADNAIDDSQSASE</sequence>
<protein>
    <submittedName>
        <fullName evidence="2">Uncharacterized protein</fullName>
    </submittedName>
</protein>
<gene>
    <name evidence="2" type="ORF">QCA50_008991</name>
</gene>
<proteinExistence type="predicted"/>
<feature type="compositionally biased region" description="Basic and acidic residues" evidence="1">
    <location>
        <begin position="81"/>
        <end position="91"/>
    </location>
</feature>
<accession>A0AAW0G5W8</accession>
<feature type="region of interest" description="Disordered" evidence="1">
    <location>
        <begin position="81"/>
        <end position="110"/>
    </location>
</feature>
<evidence type="ECO:0000256" key="1">
    <source>
        <dbReference type="SAM" id="MobiDB-lite"/>
    </source>
</evidence>
<reference evidence="2 3" key="1">
    <citation type="submission" date="2022-09" db="EMBL/GenBank/DDBJ databases">
        <authorList>
            <person name="Palmer J.M."/>
        </authorList>
    </citation>
    <scope>NUCLEOTIDE SEQUENCE [LARGE SCALE GENOMIC DNA]</scope>
    <source>
        <strain evidence="2 3">DSM 7382</strain>
    </source>
</reference>
<evidence type="ECO:0000313" key="2">
    <source>
        <dbReference type="EMBL" id="KAK7687772.1"/>
    </source>
</evidence>
<dbReference type="AlphaFoldDB" id="A0AAW0G5W8"/>
<dbReference type="EMBL" id="JASBNA010000012">
    <property type="protein sequence ID" value="KAK7687772.1"/>
    <property type="molecule type" value="Genomic_DNA"/>
</dbReference>
<organism evidence="2 3">
    <name type="scientific">Cerrena zonata</name>
    <dbReference type="NCBI Taxonomy" id="2478898"/>
    <lineage>
        <taxon>Eukaryota</taxon>
        <taxon>Fungi</taxon>
        <taxon>Dikarya</taxon>
        <taxon>Basidiomycota</taxon>
        <taxon>Agaricomycotina</taxon>
        <taxon>Agaricomycetes</taxon>
        <taxon>Polyporales</taxon>
        <taxon>Cerrenaceae</taxon>
        <taxon>Cerrena</taxon>
    </lineage>
</organism>
<keyword evidence="3" id="KW-1185">Reference proteome</keyword>
<name>A0AAW0G5W8_9APHY</name>